<dbReference type="InterPro" id="IPR048124">
    <property type="entry name" value="Tannase_B"/>
</dbReference>
<name>A0ABQ0BI05_9FIRM</name>
<organism evidence="2 3">
    <name type="scientific">Blautia hominis</name>
    <dbReference type="NCBI Taxonomy" id="2025493"/>
    <lineage>
        <taxon>Bacteria</taxon>
        <taxon>Bacillati</taxon>
        <taxon>Bacillota</taxon>
        <taxon>Clostridia</taxon>
        <taxon>Lachnospirales</taxon>
        <taxon>Lachnospiraceae</taxon>
        <taxon>Blautia</taxon>
    </lineage>
</organism>
<feature type="domain" description="BD-FAE-like" evidence="1">
    <location>
        <begin position="124"/>
        <end position="184"/>
    </location>
</feature>
<comment type="caution">
    <text evidence="2">The sequence shown here is derived from an EMBL/GenBank/DDBJ whole genome shotgun (WGS) entry which is preliminary data.</text>
</comment>
<evidence type="ECO:0000313" key="2">
    <source>
        <dbReference type="EMBL" id="GAA6411093.1"/>
    </source>
</evidence>
<dbReference type="InterPro" id="IPR049492">
    <property type="entry name" value="BD-FAE-like_dom"/>
</dbReference>
<dbReference type="InterPro" id="IPR029058">
    <property type="entry name" value="AB_hydrolase_fold"/>
</dbReference>
<dbReference type="NCBIfam" id="NF041556">
    <property type="entry name" value="tannase_B"/>
    <property type="match status" value="1"/>
</dbReference>
<dbReference type="RefSeq" id="WP_390409773.1">
    <property type="nucleotide sequence ID" value="NZ_BAABYW010000002.1"/>
</dbReference>
<reference evidence="2 3" key="1">
    <citation type="submission" date="2024-04" db="EMBL/GenBank/DDBJ databases">
        <title>Defined microbial consortia suppress multidrug-resistant proinflammatory Enterobacteriaceae via ecological control.</title>
        <authorList>
            <person name="Furuichi M."/>
            <person name="Kawaguchi T."/>
            <person name="Pust M."/>
            <person name="Yasuma K."/>
            <person name="Plichta D."/>
            <person name="Hasegawa N."/>
            <person name="Ohya T."/>
            <person name="Bhattarai S."/>
            <person name="Sasajima S."/>
            <person name="Aoto Y."/>
            <person name="Tuganbaev T."/>
            <person name="Yaginuma M."/>
            <person name="Ueda M."/>
            <person name="Okahashi N."/>
            <person name="Amafuji K."/>
            <person name="Kiridooshi Y."/>
            <person name="Sugita K."/>
            <person name="Strazar M."/>
            <person name="Skelly A."/>
            <person name="Suda W."/>
            <person name="Hattori M."/>
            <person name="Nakamoto N."/>
            <person name="Caballero S."/>
            <person name="Norman J."/>
            <person name="Olle B."/>
            <person name="Tanoue T."/>
            <person name="Arita M."/>
            <person name="Bucci V."/>
            <person name="Atarashi K."/>
            <person name="Xavier R."/>
            <person name="Honda K."/>
        </authorList>
    </citation>
    <scope>NUCLEOTIDE SEQUENCE [LARGE SCALE GENOMIC DNA]</scope>
    <source>
        <strain evidence="3">k04-0078-D8-1</strain>
    </source>
</reference>
<proteinExistence type="predicted"/>
<accession>A0ABQ0BI05</accession>
<gene>
    <name evidence="2" type="ORF">K040078D81_52100</name>
</gene>
<evidence type="ECO:0000313" key="3">
    <source>
        <dbReference type="Proteomes" id="UP001600943"/>
    </source>
</evidence>
<protein>
    <submittedName>
        <fullName evidence="2">Subtype B tannase</fullName>
    </submittedName>
</protein>
<sequence>MQFDKEKFTVEEITLGEETIRFRAFRNLVYVDRPVNKAYQSMNIFVPEDLYEGKEINGYSLETAPVFMPNTVGGYMPGDLDEPGYDKYKPGIPNTIFKALLHGYVTAAPAVRGRVQRDEEGRYTGKAPACVVDHKAAVRYLHYFSSELPGDEGKIITNGTSAGGALSSLMGSTGNHPDYEPYLEELGAAKAGDEIFAASCYCPITNLDHGDMAYEWQFCGVNDYHRMNMKMEEGGRPSFTPEDGVMSEEQIQVSKELAEQFPSYVNSIGLKDEEGNPLTLEPDGSGSFKRFVEKMVLGSAQKAVNAGMDLSDKSWLAIENGKAVSMDFSGYVKDITRMKTAPAFDDLSLCSPENDLFGNGEVNCRHFTKYAEENSKAGGQMAEDTVIRMMNPMYYIEDDRAEKAKYFRIRHGECDRDTSLAVSAILFAKLREKGCQADYHSPWGIPHAGDYDLDELFAWIDGICKK</sequence>
<dbReference type="EMBL" id="BAABYW010000002">
    <property type="protein sequence ID" value="GAA6411093.1"/>
    <property type="molecule type" value="Genomic_DNA"/>
</dbReference>
<dbReference type="SUPFAM" id="SSF53474">
    <property type="entry name" value="alpha/beta-Hydrolases"/>
    <property type="match status" value="1"/>
</dbReference>
<evidence type="ECO:0000259" key="1">
    <source>
        <dbReference type="Pfam" id="PF20434"/>
    </source>
</evidence>
<dbReference type="Gene3D" id="3.40.50.1820">
    <property type="entry name" value="alpha/beta hydrolase"/>
    <property type="match status" value="1"/>
</dbReference>
<keyword evidence="3" id="KW-1185">Reference proteome</keyword>
<dbReference type="Proteomes" id="UP001600943">
    <property type="component" value="Unassembled WGS sequence"/>
</dbReference>
<dbReference type="Pfam" id="PF20434">
    <property type="entry name" value="BD-FAE"/>
    <property type="match status" value="1"/>
</dbReference>